<dbReference type="GO" id="GO:0003684">
    <property type="term" value="F:damaged DNA binding"/>
    <property type="evidence" value="ECO:0007669"/>
    <property type="project" value="InterPro"/>
</dbReference>
<evidence type="ECO:0000256" key="1">
    <source>
        <dbReference type="SAM" id="MobiDB-lite"/>
    </source>
</evidence>
<protein>
    <submittedName>
        <fullName evidence="3">TRPC2 protein</fullName>
    </submittedName>
</protein>
<sequence>MAPVKISYIVSFSSQDPKYPVENLLREDGLRPWLGCPQDRSRQLRVELQLERASPIGYVDIGNCGCAFLQIEVGRSSWPLDQPYLTLVPSVALMTPADSKLDQNRCGVRMFKEADFLALAVGQKWDRLRLTCSQPFSKHSQFGLSFIRVRTPLDPEHPQPPPPSQQGLVGASYPSVSREEEQLKSRLQQLEPTAWRPARLSRPAQMVLSAAQSWALRPRASTGVPGGDPELPTEDPGGPVVPGSAQDVPAAPTRARRQPDSRQRAPSPVGRSLPAALRQSRSGGRARARSHRQRRARRGDSGGDSNHGERGVCPICSGRFSLDLLPLHASRCGEEEPDAAWPSSPLAETSPDAWVSCPICELPFSVAEVEWHASTCGEQAGTPGTPSSS</sequence>
<dbReference type="GO" id="GO:0006284">
    <property type="term" value="P:base-excision repair"/>
    <property type="evidence" value="ECO:0007669"/>
    <property type="project" value="TreeGrafter"/>
</dbReference>
<feature type="region of interest" description="Disordered" evidence="1">
    <location>
        <begin position="216"/>
        <end position="311"/>
    </location>
</feature>
<feature type="domain" description="DNA-repair protein Xrcc1 N-terminal" evidence="2">
    <location>
        <begin position="1"/>
        <end position="149"/>
    </location>
</feature>
<name>A0A7L4A4L6_9AVES</name>
<feature type="region of interest" description="Disordered" evidence="1">
    <location>
        <begin position="151"/>
        <end position="190"/>
    </location>
</feature>
<reference evidence="3 4" key="1">
    <citation type="submission" date="2019-09" db="EMBL/GenBank/DDBJ databases">
        <title>Bird 10,000 Genomes (B10K) Project - Family phase.</title>
        <authorList>
            <person name="Zhang G."/>
        </authorList>
    </citation>
    <scope>NUCLEOTIDE SEQUENCE [LARGE SCALE GENOMIC DNA]</scope>
    <source>
        <strain evidence="3">B10K-DU-010-60</strain>
        <tissue evidence="3">Muscle</tissue>
    </source>
</reference>
<organism evidence="3 4">
    <name type="scientific">Circaetus pectoralis</name>
    <name type="common">black-chested snake-eagle</name>
    <dbReference type="NCBI Taxonomy" id="321084"/>
    <lineage>
        <taxon>Eukaryota</taxon>
        <taxon>Metazoa</taxon>
        <taxon>Chordata</taxon>
        <taxon>Craniata</taxon>
        <taxon>Vertebrata</taxon>
        <taxon>Euteleostomi</taxon>
        <taxon>Archelosauria</taxon>
        <taxon>Archosauria</taxon>
        <taxon>Dinosauria</taxon>
        <taxon>Saurischia</taxon>
        <taxon>Theropoda</taxon>
        <taxon>Coelurosauria</taxon>
        <taxon>Aves</taxon>
        <taxon>Neognathae</taxon>
        <taxon>Neoaves</taxon>
        <taxon>Telluraves</taxon>
        <taxon>Accipitrimorphae</taxon>
        <taxon>Accipitriformes</taxon>
        <taxon>Accipitridae</taxon>
        <taxon>Accipitrinae</taxon>
        <taxon>Circaetus</taxon>
    </lineage>
</organism>
<dbReference type="AlphaFoldDB" id="A0A7L4A4L6"/>
<keyword evidence="4" id="KW-1185">Reference proteome</keyword>
<dbReference type="Gene3D" id="2.60.120.260">
    <property type="entry name" value="Galactose-binding domain-like"/>
    <property type="match status" value="1"/>
</dbReference>
<feature type="compositionally biased region" description="Basic residues" evidence="1">
    <location>
        <begin position="284"/>
        <end position="297"/>
    </location>
</feature>
<dbReference type="GO" id="GO:0000012">
    <property type="term" value="P:single strand break repair"/>
    <property type="evidence" value="ECO:0007669"/>
    <property type="project" value="InterPro"/>
</dbReference>
<feature type="compositionally biased region" description="Basic and acidic residues" evidence="1">
    <location>
        <begin position="298"/>
        <end position="310"/>
    </location>
</feature>
<dbReference type="SUPFAM" id="SSF49785">
    <property type="entry name" value="Galactose-binding domain-like"/>
    <property type="match status" value="1"/>
</dbReference>
<dbReference type="Proteomes" id="UP000562238">
    <property type="component" value="Unassembled WGS sequence"/>
</dbReference>
<gene>
    <name evidence="3" type="primary">Trpc2</name>
    <name evidence="3" type="ORF">CIRPEC_R12048</name>
</gene>
<dbReference type="FunFam" id="2.60.120.260:FF:000025">
    <property type="entry name" value="DNA repair protein XRCC1 isoform X1"/>
    <property type="match status" value="1"/>
</dbReference>
<feature type="non-terminal residue" evidence="3">
    <location>
        <position position="1"/>
    </location>
</feature>
<evidence type="ECO:0000313" key="3">
    <source>
        <dbReference type="EMBL" id="NXW20656.1"/>
    </source>
</evidence>
<proteinExistence type="predicted"/>
<dbReference type="EMBL" id="VZZV01000486">
    <property type="protein sequence ID" value="NXW20656.1"/>
    <property type="molecule type" value="Genomic_DNA"/>
</dbReference>
<dbReference type="InterPro" id="IPR002706">
    <property type="entry name" value="Xrcc1_N"/>
</dbReference>
<comment type="caution">
    <text evidence="3">The sequence shown here is derived from an EMBL/GenBank/DDBJ whole genome shotgun (WGS) entry which is preliminary data.</text>
</comment>
<evidence type="ECO:0000259" key="2">
    <source>
        <dbReference type="Pfam" id="PF01834"/>
    </source>
</evidence>
<dbReference type="Pfam" id="PF01834">
    <property type="entry name" value="XRCC1_N"/>
    <property type="match status" value="1"/>
</dbReference>
<evidence type="ECO:0000313" key="4">
    <source>
        <dbReference type="Proteomes" id="UP000562238"/>
    </source>
</evidence>
<dbReference type="PANTHER" id="PTHR11370:SF4">
    <property type="entry name" value="DNA-REPAIR PROTEIN XRCC1 N-TERMINAL DOMAIN-CONTAINING PROTEIN"/>
    <property type="match status" value="1"/>
</dbReference>
<dbReference type="PANTHER" id="PTHR11370">
    <property type="entry name" value="DNA-REPAIR PROTEIN XRCC1"/>
    <property type="match status" value="1"/>
</dbReference>
<accession>A0A7L4A4L6</accession>
<feature type="non-terminal residue" evidence="3">
    <location>
        <position position="389"/>
    </location>
</feature>
<dbReference type="GO" id="GO:0005634">
    <property type="term" value="C:nucleus"/>
    <property type="evidence" value="ECO:0007669"/>
    <property type="project" value="InterPro"/>
</dbReference>
<dbReference type="InterPro" id="IPR008979">
    <property type="entry name" value="Galactose-bd-like_sf"/>
</dbReference>